<dbReference type="InterPro" id="IPR038322">
    <property type="entry name" value="Pex19_C_sf"/>
</dbReference>
<protein>
    <submittedName>
        <fullName evidence="3">LOW QUALITY PROTEIN: peroxisome biogenesis protein 19-2-like</fullName>
    </submittedName>
</protein>
<keyword evidence="2" id="KW-1185">Reference proteome</keyword>
<dbReference type="Gene3D" id="1.20.120.900">
    <property type="entry name" value="Pex19, mPTS binding domain"/>
    <property type="match status" value="1"/>
</dbReference>
<evidence type="ECO:0000313" key="2">
    <source>
        <dbReference type="Proteomes" id="UP001515500"/>
    </source>
</evidence>
<feature type="compositionally biased region" description="Low complexity" evidence="1">
    <location>
        <begin position="27"/>
        <end position="38"/>
    </location>
</feature>
<dbReference type="GO" id="GO:0045046">
    <property type="term" value="P:protein import into peroxisome membrane"/>
    <property type="evidence" value="ECO:0007669"/>
    <property type="project" value="TreeGrafter"/>
</dbReference>
<evidence type="ECO:0000313" key="3">
    <source>
        <dbReference type="RefSeq" id="XP_039121838.1"/>
    </source>
</evidence>
<dbReference type="InterPro" id="IPR006708">
    <property type="entry name" value="Pex19"/>
</dbReference>
<dbReference type="Proteomes" id="UP001515500">
    <property type="component" value="Chromosome 4"/>
</dbReference>
<proteinExistence type="predicted"/>
<dbReference type="RefSeq" id="XP_039121838.1">
    <property type="nucleotide sequence ID" value="XM_039265904.1"/>
</dbReference>
<name>A0AB40B3F5_DIOCR</name>
<reference evidence="3" key="1">
    <citation type="submission" date="2025-08" db="UniProtKB">
        <authorList>
            <consortium name="RefSeq"/>
        </authorList>
    </citation>
    <scope>IDENTIFICATION</scope>
</reference>
<dbReference type="PANTHER" id="PTHR12774">
    <property type="entry name" value="PEROXISOMAL BIOGENESIS FACTOR 19"/>
    <property type="match status" value="1"/>
</dbReference>
<feature type="region of interest" description="Disordered" evidence="1">
    <location>
        <begin position="24"/>
        <end position="108"/>
    </location>
</feature>
<dbReference type="GO" id="GO:0033328">
    <property type="term" value="F:peroxisome membrane targeting sequence binding"/>
    <property type="evidence" value="ECO:0007669"/>
    <property type="project" value="TreeGrafter"/>
</dbReference>
<dbReference type="GeneID" id="120258480"/>
<dbReference type="AlphaFoldDB" id="A0AB40B3F5"/>
<accession>A0AB40B3F5</accession>
<dbReference type="Pfam" id="PF04614">
    <property type="entry name" value="Pex19"/>
    <property type="match status" value="1"/>
</dbReference>
<dbReference type="PANTHER" id="PTHR12774:SF2">
    <property type="entry name" value="PEROXISOMAL BIOGENESIS FACTOR 19"/>
    <property type="match status" value="1"/>
</dbReference>
<evidence type="ECO:0000256" key="1">
    <source>
        <dbReference type="SAM" id="MobiDB-lite"/>
    </source>
</evidence>
<gene>
    <name evidence="3" type="primary">LOC120258480</name>
</gene>
<feature type="compositionally biased region" description="Gly residues" evidence="1">
    <location>
        <begin position="96"/>
        <end position="106"/>
    </location>
</feature>
<sequence>MADDLDQLLDSALDDFSKVDLDHVQRSGGAPASSSTATVQGLGMGLPGLKAKKKGKERVAGSVNNASSRASEALEKLTQQTREAVRGLESATAASGTGGAGGVGGLGKDEEGMVEEFVKQFEQLSESQDVNSLVETMMQQLLSKEILQDPMKEIGERYPKWLEDHKSGLSLEEYERYHHQYEIILKLNEVYEHDPNNYKMIVDLMQKMQQLGHPPDDIIQELAPAFDLSNLDGQLNPELPESASDCCIM</sequence>
<dbReference type="GO" id="GO:0005778">
    <property type="term" value="C:peroxisomal membrane"/>
    <property type="evidence" value="ECO:0007669"/>
    <property type="project" value="TreeGrafter"/>
</dbReference>
<organism evidence="2 3">
    <name type="scientific">Dioscorea cayennensis subsp. rotundata</name>
    <name type="common">White Guinea yam</name>
    <name type="synonym">Dioscorea rotundata</name>
    <dbReference type="NCBI Taxonomy" id="55577"/>
    <lineage>
        <taxon>Eukaryota</taxon>
        <taxon>Viridiplantae</taxon>
        <taxon>Streptophyta</taxon>
        <taxon>Embryophyta</taxon>
        <taxon>Tracheophyta</taxon>
        <taxon>Spermatophyta</taxon>
        <taxon>Magnoliopsida</taxon>
        <taxon>Liliopsida</taxon>
        <taxon>Dioscoreales</taxon>
        <taxon>Dioscoreaceae</taxon>
        <taxon>Dioscorea</taxon>
    </lineage>
</organism>